<dbReference type="Pfam" id="PF07690">
    <property type="entry name" value="MFS_1"/>
    <property type="match status" value="1"/>
</dbReference>
<evidence type="ECO:0000259" key="7">
    <source>
        <dbReference type="PROSITE" id="PS50850"/>
    </source>
</evidence>
<sequence length="464" mass="49835">MRNAMNEVPPVGGLDDTRAGRTSSRVVHDSLRSWYILAMLTLAYSLAYIDRQLLNLLVDPIRHSLAISDTQLSLVQGIAFISAYLIASPLFGRLVDVANRRNILLVGICLWCVFTALCGKATTFEGLFLARFGVGASEACVFPIALSMIADCFSAQKMPRAMSVFILGPMLGGGLSLVAGGLVISFARDVHQQFPALAGFETWQLAFVLIGLPGMLFALLVWLTVREPMRSKVVSGSADDRQFSTRDSITFLWERRGFYARILLGVGMLAIVVLGMPAWMPTYLIRSHGMPAALVGFRFGALVVGCGIAGALAGPWFVRRFERRGYADAPLRTAAFSMIPMLLCCASIPFAPGATGTLAAAAGTVFFFTLPTGCMAAALQLVAPSRMRGTVGALYSFFAQLIGFGLGPTLIAVMTDRVFGNPKMVGNSIGIVCTIAAALAAWLLFTALPHYRRLLAEEHGDQTA</sequence>
<feature type="transmembrane region" description="Helical" evidence="6">
    <location>
        <begin position="425"/>
        <end position="445"/>
    </location>
</feature>
<reference evidence="8 9" key="1">
    <citation type="submission" date="2015-11" db="EMBL/GenBank/DDBJ databases">
        <title>Expanding the genomic diversity of Burkholderia species for the development of highly accurate diagnostics.</title>
        <authorList>
            <person name="Sahl J."/>
            <person name="Keim P."/>
            <person name="Wagner D."/>
        </authorList>
    </citation>
    <scope>NUCLEOTIDE SEQUENCE [LARGE SCALE GENOMIC DNA]</scope>
    <source>
        <strain evidence="8 9">MSMB368WGS</strain>
    </source>
</reference>
<feature type="transmembrane region" description="Helical" evidence="6">
    <location>
        <begin position="357"/>
        <end position="382"/>
    </location>
</feature>
<gene>
    <name evidence="8" type="ORF">WT56_07575</name>
</gene>
<dbReference type="PANTHER" id="PTHR23505">
    <property type="entry name" value="SPINSTER"/>
    <property type="match status" value="1"/>
</dbReference>
<feature type="transmembrane region" description="Helical" evidence="6">
    <location>
        <begin position="103"/>
        <end position="122"/>
    </location>
</feature>
<dbReference type="InterPro" id="IPR011701">
    <property type="entry name" value="MFS"/>
</dbReference>
<dbReference type="InterPro" id="IPR036259">
    <property type="entry name" value="MFS_trans_sf"/>
</dbReference>
<feature type="transmembrane region" description="Helical" evidence="6">
    <location>
        <begin position="258"/>
        <end position="279"/>
    </location>
</feature>
<feature type="transmembrane region" description="Helical" evidence="6">
    <location>
        <begin position="128"/>
        <end position="150"/>
    </location>
</feature>
<dbReference type="EMBL" id="LPJR01000006">
    <property type="protein sequence ID" value="KWF36157.1"/>
    <property type="molecule type" value="Genomic_DNA"/>
</dbReference>
<organism evidence="8 9">
    <name type="scientific">Burkholderia pseudomultivorans</name>
    <dbReference type="NCBI Taxonomy" id="1207504"/>
    <lineage>
        <taxon>Bacteria</taxon>
        <taxon>Pseudomonadati</taxon>
        <taxon>Pseudomonadota</taxon>
        <taxon>Betaproteobacteria</taxon>
        <taxon>Burkholderiales</taxon>
        <taxon>Burkholderiaceae</taxon>
        <taxon>Burkholderia</taxon>
        <taxon>Burkholderia cepacia complex</taxon>
    </lineage>
</organism>
<feature type="transmembrane region" description="Helical" evidence="6">
    <location>
        <begin position="34"/>
        <end position="54"/>
    </location>
</feature>
<dbReference type="GO" id="GO:0022857">
    <property type="term" value="F:transmembrane transporter activity"/>
    <property type="evidence" value="ECO:0007669"/>
    <property type="project" value="InterPro"/>
</dbReference>
<evidence type="ECO:0000256" key="1">
    <source>
        <dbReference type="ARBA" id="ARBA00004141"/>
    </source>
</evidence>
<comment type="subcellular location">
    <subcellularLocation>
        <location evidence="1">Membrane</location>
        <topology evidence="1">Multi-pass membrane protein</topology>
    </subcellularLocation>
</comment>
<feature type="domain" description="Major facilitator superfamily (MFS) profile" evidence="7">
    <location>
        <begin position="36"/>
        <end position="452"/>
    </location>
</feature>
<evidence type="ECO:0000256" key="2">
    <source>
        <dbReference type="ARBA" id="ARBA00022448"/>
    </source>
</evidence>
<evidence type="ECO:0000313" key="8">
    <source>
        <dbReference type="EMBL" id="KWF36157.1"/>
    </source>
</evidence>
<keyword evidence="4 6" id="KW-1133">Transmembrane helix</keyword>
<comment type="caution">
    <text evidence="8">The sequence shown here is derived from an EMBL/GenBank/DDBJ whole genome shotgun (WGS) entry which is preliminary data.</text>
</comment>
<keyword evidence="5 6" id="KW-0472">Membrane</keyword>
<dbReference type="Gene3D" id="1.20.1250.20">
    <property type="entry name" value="MFS general substrate transporter like domains"/>
    <property type="match status" value="1"/>
</dbReference>
<feature type="transmembrane region" description="Helical" evidence="6">
    <location>
        <begin position="330"/>
        <end position="351"/>
    </location>
</feature>
<feature type="transmembrane region" description="Helical" evidence="6">
    <location>
        <begin position="299"/>
        <end position="318"/>
    </location>
</feature>
<protein>
    <submittedName>
        <fullName evidence="8">MFS transporter</fullName>
    </submittedName>
</protein>
<feature type="transmembrane region" description="Helical" evidence="6">
    <location>
        <begin position="204"/>
        <end position="225"/>
    </location>
</feature>
<dbReference type="OrthoDB" id="6057322at2"/>
<dbReference type="CDD" id="cd17328">
    <property type="entry name" value="MFS_spinster_like"/>
    <property type="match status" value="1"/>
</dbReference>
<dbReference type="InterPro" id="IPR044770">
    <property type="entry name" value="MFS_spinster-like"/>
</dbReference>
<feature type="transmembrane region" description="Helical" evidence="6">
    <location>
        <begin position="162"/>
        <end position="184"/>
    </location>
</feature>
<dbReference type="SUPFAM" id="SSF103473">
    <property type="entry name" value="MFS general substrate transporter"/>
    <property type="match status" value="1"/>
</dbReference>
<evidence type="ECO:0000313" key="9">
    <source>
        <dbReference type="Proteomes" id="UP000062912"/>
    </source>
</evidence>
<keyword evidence="2" id="KW-0813">Transport</keyword>
<feature type="transmembrane region" description="Helical" evidence="6">
    <location>
        <begin position="74"/>
        <end position="91"/>
    </location>
</feature>
<name>A0A132ELI4_9BURK</name>
<proteinExistence type="predicted"/>
<evidence type="ECO:0000256" key="6">
    <source>
        <dbReference type="SAM" id="Phobius"/>
    </source>
</evidence>
<evidence type="ECO:0000256" key="5">
    <source>
        <dbReference type="ARBA" id="ARBA00023136"/>
    </source>
</evidence>
<accession>A0A132ELI4</accession>
<dbReference type="PANTHER" id="PTHR23505:SF79">
    <property type="entry name" value="PROTEIN SPINSTER"/>
    <property type="match status" value="1"/>
</dbReference>
<dbReference type="GO" id="GO:0016020">
    <property type="term" value="C:membrane"/>
    <property type="evidence" value="ECO:0007669"/>
    <property type="project" value="UniProtKB-SubCell"/>
</dbReference>
<evidence type="ECO:0000256" key="4">
    <source>
        <dbReference type="ARBA" id="ARBA00022989"/>
    </source>
</evidence>
<dbReference type="Proteomes" id="UP000062912">
    <property type="component" value="Unassembled WGS sequence"/>
</dbReference>
<keyword evidence="3 6" id="KW-0812">Transmembrane</keyword>
<dbReference type="AlphaFoldDB" id="A0A132ELI4"/>
<dbReference type="InterPro" id="IPR020846">
    <property type="entry name" value="MFS_dom"/>
</dbReference>
<dbReference type="PROSITE" id="PS50850">
    <property type="entry name" value="MFS"/>
    <property type="match status" value="1"/>
</dbReference>
<evidence type="ECO:0000256" key="3">
    <source>
        <dbReference type="ARBA" id="ARBA00022692"/>
    </source>
</evidence>
<feature type="transmembrane region" description="Helical" evidence="6">
    <location>
        <begin position="394"/>
        <end position="413"/>
    </location>
</feature>